<dbReference type="GO" id="GO:0043565">
    <property type="term" value="F:sequence-specific DNA binding"/>
    <property type="evidence" value="ECO:0007669"/>
    <property type="project" value="TreeGrafter"/>
</dbReference>
<protein>
    <submittedName>
        <fullName evidence="6">LysR family transcriptional regulator</fullName>
    </submittedName>
</protein>
<gene>
    <name evidence="6" type="ORF">C798_20295</name>
</gene>
<dbReference type="GO" id="GO:0003700">
    <property type="term" value="F:DNA-binding transcription factor activity"/>
    <property type="evidence" value="ECO:0007669"/>
    <property type="project" value="InterPro"/>
</dbReference>
<dbReference type="SUPFAM" id="SSF53850">
    <property type="entry name" value="Periplasmic binding protein-like II"/>
    <property type="match status" value="1"/>
</dbReference>
<organism evidence="6 7">
    <name type="scientific">Herbaspirillum rubrisubalbicans Os34</name>
    <dbReference type="NCBI Taxonomy" id="1235827"/>
    <lineage>
        <taxon>Bacteria</taxon>
        <taxon>Pseudomonadati</taxon>
        <taxon>Pseudomonadota</taxon>
        <taxon>Betaproteobacteria</taxon>
        <taxon>Burkholderiales</taxon>
        <taxon>Oxalobacteraceae</taxon>
        <taxon>Herbaspirillum</taxon>
    </lineage>
</organism>
<dbReference type="GO" id="GO:0006351">
    <property type="term" value="P:DNA-templated transcription"/>
    <property type="evidence" value="ECO:0007669"/>
    <property type="project" value="TreeGrafter"/>
</dbReference>
<dbReference type="InterPro" id="IPR058163">
    <property type="entry name" value="LysR-type_TF_proteobact-type"/>
</dbReference>
<evidence type="ECO:0000313" key="6">
    <source>
        <dbReference type="EMBL" id="QJQ02482.1"/>
    </source>
</evidence>
<dbReference type="PANTHER" id="PTHR30537:SF26">
    <property type="entry name" value="GLYCINE CLEAVAGE SYSTEM TRANSCRIPTIONAL ACTIVATOR"/>
    <property type="match status" value="1"/>
</dbReference>
<dbReference type="InterPro" id="IPR005119">
    <property type="entry name" value="LysR_subst-bd"/>
</dbReference>
<dbReference type="AlphaFoldDB" id="A0A6M3ZY83"/>
<evidence type="ECO:0000256" key="4">
    <source>
        <dbReference type="ARBA" id="ARBA00023163"/>
    </source>
</evidence>
<dbReference type="PANTHER" id="PTHR30537">
    <property type="entry name" value="HTH-TYPE TRANSCRIPTIONAL REGULATOR"/>
    <property type="match status" value="1"/>
</dbReference>
<dbReference type="SUPFAM" id="SSF46785">
    <property type="entry name" value="Winged helix' DNA-binding domain"/>
    <property type="match status" value="1"/>
</dbReference>
<dbReference type="Gene3D" id="1.10.10.10">
    <property type="entry name" value="Winged helix-like DNA-binding domain superfamily/Winged helix DNA-binding domain"/>
    <property type="match status" value="1"/>
</dbReference>
<keyword evidence="3" id="KW-0238">DNA-binding</keyword>
<dbReference type="InterPro" id="IPR036388">
    <property type="entry name" value="WH-like_DNA-bd_sf"/>
</dbReference>
<dbReference type="EMBL" id="CP008956">
    <property type="protein sequence ID" value="QJQ02482.1"/>
    <property type="molecule type" value="Genomic_DNA"/>
</dbReference>
<dbReference type="Pfam" id="PF00126">
    <property type="entry name" value="HTH_1"/>
    <property type="match status" value="1"/>
</dbReference>
<name>A0A6M3ZY83_9BURK</name>
<proteinExistence type="inferred from homology"/>
<dbReference type="FunFam" id="1.10.10.10:FF:000001">
    <property type="entry name" value="LysR family transcriptional regulator"/>
    <property type="match status" value="1"/>
</dbReference>
<dbReference type="PROSITE" id="PS50931">
    <property type="entry name" value="HTH_LYSR"/>
    <property type="match status" value="1"/>
</dbReference>
<dbReference type="RefSeq" id="WP_017455530.1">
    <property type="nucleotide sequence ID" value="NZ_CP008956.1"/>
</dbReference>
<keyword evidence="4" id="KW-0804">Transcription</keyword>
<dbReference type="PRINTS" id="PR00039">
    <property type="entry name" value="HTHLYSR"/>
</dbReference>
<accession>A0A6M3ZY83</accession>
<reference evidence="6 7" key="1">
    <citation type="journal article" date="2012" name="J. Bacteriol.">
        <title>Genome sequence of the pathogenic Herbaspirillum seropedicae strain Os34, isolated from rice roots.</title>
        <authorList>
            <person name="Ye W."/>
            <person name="Ye S."/>
            <person name="Liu J."/>
            <person name="Chang S."/>
            <person name="Chen M."/>
            <person name="Zhu B."/>
            <person name="Guo L."/>
            <person name="An Q."/>
        </authorList>
    </citation>
    <scope>NUCLEOTIDE SEQUENCE [LARGE SCALE GENOMIC DNA]</scope>
    <source>
        <strain evidence="6 7">Os34</strain>
    </source>
</reference>
<dbReference type="Pfam" id="PF03466">
    <property type="entry name" value="LysR_substrate"/>
    <property type="match status" value="1"/>
</dbReference>
<feature type="domain" description="HTH lysR-type" evidence="5">
    <location>
        <begin position="9"/>
        <end position="66"/>
    </location>
</feature>
<evidence type="ECO:0000256" key="3">
    <source>
        <dbReference type="ARBA" id="ARBA00023125"/>
    </source>
</evidence>
<sequence>MSLPLAKLPPLDLLRGFVAVGRRMSFTLAAQDLFLTQSAVSRQVLLLEQYMQTPLLQRHHRSISFTPMGERLFRSADAALLQLQDSLGELRAAQAARPVTITASIGMTGLWLLPRLSRLQQQVPGVDVRVAASDSTIDLRHEGIDLALRYTRRVHAPADAIRLFGESVAPVAHPLLLKNGKLPADATLLEFDQANPHLRWKSWLDSESVGKAGKLGKLGTISKKARMLRLNQYDMVIQAALAGQGVALGRLELIAPQLEGGQLVVLADPRTQDDDGYAYWLIQAEPSPRREVQLIANWICAQARARRSLIG</sequence>
<keyword evidence="2" id="KW-0805">Transcription regulation</keyword>
<evidence type="ECO:0000256" key="1">
    <source>
        <dbReference type="ARBA" id="ARBA00009437"/>
    </source>
</evidence>
<evidence type="ECO:0000259" key="5">
    <source>
        <dbReference type="PROSITE" id="PS50931"/>
    </source>
</evidence>
<evidence type="ECO:0000256" key="2">
    <source>
        <dbReference type="ARBA" id="ARBA00023015"/>
    </source>
</evidence>
<dbReference type="InterPro" id="IPR036390">
    <property type="entry name" value="WH_DNA-bd_sf"/>
</dbReference>
<dbReference type="Gene3D" id="3.40.190.10">
    <property type="entry name" value="Periplasmic binding protein-like II"/>
    <property type="match status" value="2"/>
</dbReference>
<dbReference type="InterPro" id="IPR000847">
    <property type="entry name" value="LysR_HTH_N"/>
</dbReference>
<evidence type="ECO:0000313" key="7">
    <source>
        <dbReference type="Proteomes" id="UP000501648"/>
    </source>
</evidence>
<comment type="similarity">
    <text evidence="1">Belongs to the LysR transcriptional regulatory family.</text>
</comment>
<dbReference type="Proteomes" id="UP000501648">
    <property type="component" value="Chromosome"/>
</dbReference>